<dbReference type="OrthoDB" id="2441065at2759"/>
<sequence>MRTPTLKNIIFNIVGDRLLLETVTPLSTLHSTIYNLQLQQTKIKKLNAKDDDLEGDQRKLPSMMKLIL</sequence>
<gene>
    <name evidence="1" type="ORF">BGZ65_011102</name>
</gene>
<evidence type="ECO:0000313" key="1">
    <source>
        <dbReference type="EMBL" id="KAF9970461.1"/>
    </source>
</evidence>
<evidence type="ECO:0000313" key="2">
    <source>
        <dbReference type="Proteomes" id="UP000749646"/>
    </source>
</evidence>
<proteinExistence type="predicted"/>
<dbReference type="EMBL" id="JAAAHW010004979">
    <property type="protein sequence ID" value="KAF9970461.1"/>
    <property type="molecule type" value="Genomic_DNA"/>
</dbReference>
<reference evidence="1" key="1">
    <citation type="journal article" date="2020" name="Fungal Divers.">
        <title>Resolving the Mortierellaceae phylogeny through synthesis of multi-gene phylogenetics and phylogenomics.</title>
        <authorList>
            <person name="Vandepol N."/>
            <person name="Liber J."/>
            <person name="Desiro A."/>
            <person name="Na H."/>
            <person name="Kennedy M."/>
            <person name="Barry K."/>
            <person name="Grigoriev I.V."/>
            <person name="Miller A.N."/>
            <person name="O'Donnell K."/>
            <person name="Stajich J.E."/>
            <person name="Bonito G."/>
        </authorList>
    </citation>
    <scope>NUCLEOTIDE SEQUENCE</scope>
    <source>
        <strain evidence="1">MES-2147</strain>
    </source>
</reference>
<dbReference type="Proteomes" id="UP000749646">
    <property type="component" value="Unassembled WGS sequence"/>
</dbReference>
<name>A0A9P6M7S9_9FUNG</name>
<accession>A0A9P6M7S9</accession>
<protein>
    <submittedName>
        <fullName evidence="1">Uncharacterized protein</fullName>
    </submittedName>
</protein>
<dbReference type="AlphaFoldDB" id="A0A9P6M7S9"/>
<feature type="non-terminal residue" evidence="1">
    <location>
        <position position="1"/>
    </location>
</feature>
<organism evidence="1 2">
    <name type="scientific">Modicella reniformis</name>
    <dbReference type="NCBI Taxonomy" id="1440133"/>
    <lineage>
        <taxon>Eukaryota</taxon>
        <taxon>Fungi</taxon>
        <taxon>Fungi incertae sedis</taxon>
        <taxon>Mucoromycota</taxon>
        <taxon>Mortierellomycotina</taxon>
        <taxon>Mortierellomycetes</taxon>
        <taxon>Mortierellales</taxon>
        <taxon>Mortierellaceae</taxon>
        <taxon>Modicella</taxon>
    </lineage>
</organism>
<comment type="caution">
    <text evidence="1">The sequence shown here is derived from an EMBL/GenBank/DDBJ whole genome shotgun (WGS) entry which is preliminary data.</text>
</comment>
<keyword evidence="2" id="KW-1185">Reference proteome</keyword>